<evidence type="ECO:0000256" key="6">
    <source>
        <dbReference type="ARBA" id="ARBA00023163"/>
    </source>
</evidence>
<comment type="subcellular location">
    <subcellularLocation>
        <location evidence="1 10">Nucleus</location>
    </subcellularLocation>
</comment>
<dbReference type="GO" id="GO:0070847">
    <property type="term" value="C:core mediator complex"/>
    <property type="evidence" value="ECO:0007669"/>
    <property type="project" value="TreeGrafter"/>
</dbReference>
<dbReference type="GO" id="GO:0006357">
    <property type="term" value="P:regulation of transcription by RNA polymerase II"/>
    <property type="evidence" value="ECO:0007669"/>
    <property type="project" value="InterPro"/>
</dbReference>
<dbReference type="FunFam" id="1.20.930.10:FF:000008">
    <property type="entry name" value="mediator of RNA polymerase II transcription subunit 26"/>
    <property type="match status" value="1"/>
</dbReference>
<protein>
    <recommendedName>
        <fullName evidence="3">Mediator of RNA polymerase II transcription subunit 26</fullName>
    </recommendedName>
    <alternativeName>
        <fullName evidence="8">Cofactor required for Sp1 transcriptional activation subunit 7</fullName>
    </alternativeName>
    <alternativeName>
        <fullName evidence="9">Mediator complex subunit 26</fullName>
    </alternativeName>
</protein>
<dbReference type="EMBL" id="VOFY01000012">
    <property type="protein sequence ID" value="KAA8587690.1"/>
    <property type="molecule type" value="Genomic_DNA"/>
</dbReference>
<dbReference type="GO" id="GO:0003712">
    <property type="term" value="F:transcription coregulator activity"/>
    <property type="evidence" value="ECO:0007669"/>
    <property type="project" value="TreeGrafter"/>
</dbReference>
<dbReference type="InterPro" id="IPR031417">
    <property type="entry name" value="Med26_Mid"/>
</dbReference>
<evidence type="ECO:0000256" key="3">
    <source>
        <dbReference type="ARBA" id="ARBA00019686"/>
    </source>
</evidence>
<keyword evidence="7 10" id="KW-0539">Nucleus</keyword>
<dbReference type="Pfam" id="PF15694">
    <property type="entry name" value="Med26_M"/>
    <property type="match status" value="1"/>
</dbReference>
<dbReference type="PANTHER" id="PTHR15201">
    <property type="entry name" value="CRSP70"/>
    <property type="match status" value="1"/>
</dbReference>
<dbReference type="InterPro" id="IPR003617">
    <property type="entry name" value="TFIIS/CRSP70_N_sub"/>
</dbReference>
<proteinExistence type="inferred from homology"/>
<dbReference type="InterPro" id="IPR031416">
    <property type="entry name" value="Med26_C"/>
</dbReference>
<comment type="caution">
    <text evidence="13">The sequence shown here is derived from an EMBL/GenBank/DDBJ whole genome shotgun (WGS) entry which is preliminary data.</text>
</comment>
<feature type="compositionally biased region" description="Polar residues" evidence="11">
    <location>
        <begin position="264"/>
        <end position="281"/>
    </location>
</feature>
<feature type="region of interest" description="Disordered" evidence="11">
    <location>
        <begin position="522"/>
        <end position="569"/>
    </location>
</feature>
<keyword evidence="5" id="KW-0010">Activator</keyword>
<dbReference type="InterPro" id="IPR017923">
    <property type="entry name" value="TFIIS_N"/>
</dbReference>
<dbReference type="SUPFAM" id="SSF47676">
    <property type="entry name" value="Conserved domain common to transcription factors TFIIS, elongin A, CRSP70"/>
    <property type="match status" value="1"/>
</dbReference>
<feature type="region of interest" description="Disordered" evidence="11">
    <location>
        <begin position="224"/>
        <end position="297"/>
    </location>
</feature>
<keyword evidence="14" id="KW-1185">Reference proteome</keyword>
<dbReference type="OrthoDB" id="550309at2759"/>
<evidence type="ECO:0000256" key="5">
    <source>
        <dbReference type="ARBA" id="ARBA00023159"/>
    </source>
</evidence>
<dbReference type="GO" id="GO:0005654">
    <property type="term" value="C:nucleoplasm"/>
    <property type="evidence" value="ECO:0007669"/>
    <property type="project" value="UniProtKB-ARBA"/>
</dbReference>
<dbReference type="PROSITE" id="PS51319">
    <property type="entry name" value="TFIIS_N"/>
    <property type="match status" value="1"/>
</dbReference>
<evidence type="ECO:0000313" key="13">
    <source>
        <dbReference type="EMBL" id="KAA8587690.1"/>
    </source>
</evidence>
<feature type="compositionally biased region" description="Polar residues" evidence="11">
    <location>
        <begin position="394"/>
        <end position="412"/>
    </location>
</feature>
<dbReference type="SMART" id="SM00509">
    <property type="entry name" value="TFS2N"/>
    <property type="match status" value="1"/>
</dbReference>
<feature type="compositionally biased region" description="Basic and acidic residues" evidence="11">
    <location>
        <begin position="250"/>
        <end position="263"/>
    </location>
</feature>
<evidence type="ECO:0000256" key="2">
    <source>
        <dbReference type="ARBA" id="ARBA00009681"/>
    </source>
</evidence>
<evidence type="ECO:0000313" key="14">
    <source>
        <dbReference type="Proteomes" id="UP000327493"/>
    </source>
</evidence>
<feature type="domain" description="TFIIS N-terminal" evidence="12">
    <location>
        <begin position="111"/>
        <end position="188"/>
    </location>
</feature>
<keyword evidence="6" id="KW-0804">Transcription</keyword>
<feature type="compositionally biased region" description="Low complexity" evidence="11">
    <location>
        <begin position="451"/>
        <end position="462"/>
    </location>
</feature>
<evidence type="ECO:0000256" key="4">
    <source>
        <dbReference type="ARBA" id="ARBA00023015"/>
    </source>
</evidence>
<dbReference type="GO" id="GO:0010628">
    <property type="term" value="P:positive regulation of gene expression"/>
    <property type="evidence" value="ECO:0007669"/>
    <property type="project" value="TreeGrafter"/>
</dbReference>
<dbReference type="CDD" id="cd00183">
    <property type="entry name" value="TFIIS_I"/>
    <property type="match status" value="1"/>
</dbReference>
<evidence type="ECO:0000256" key="1">
    <source>
        <dbReference type="ARBA" id="ARBA00004123"/>
    </source>
</evidence>
<dbReference type="InterPro" id="IPR042376">
    <property type="entry name" value="MED26"/>
</dbReference>
<evidence type="ECO:0000256" key="11">
    <source>
        <dbReference type="SAM" id="MobiDB-lite"/>
    </source>
</evidence>
<comment type="similarity">
    <text evidence="2">Belongs to the Mediator complex subunit 26 family.</text>
</comment>
<dbReference type="GO" id="GO:0016592">
    <property type="term" value="C:mediator complex"/>
    <property type="evidence" value="ECO:0007669"/>
    <property type="project" value="InterPro"/>
</dbReference>
<dbReference type="PANTHER" id="PTHR15201:SF1">
    <property type="entry name" value="MEDIATOR OF RNA POLYMERASE II TRANSCRIPTION SUBUNIT 26"/>
    <property type="match status" value="1"/>
</dbReference>
<evidence type="ECO:0000256" key="10">
    <source>
        <dbReference type="PROSITE-ProRule" id="PRU00649"/>
    </source>
</evidence>
<dbReference type="InterPro" id="IPR035441">
    <property type="entry name" value="TFIIS/LEDGF_dom_sf"/>
</dbReference>
<evidence type="ECO:0000256" key="7">
    <source>
        <dbReference type="ARBA" id="ARBA00023242"/>
    </source>
</evidence>
<sequence>MFTWLRADVKTLHHIPACSRRPSRDPAAGSELLERPAGSSQRSTHFPLDERKTEPSTLQATEKHAVRTPVVLPQRLLSHHCHPVFILEDSSLHPPDRTEQAMTTVSATPQHLRDRLLQAIDTNSNISNMVAVLEVISCLEKYPITKEALEETRLGKLINDVRKKTKNEDLAKRAKKLLRAWQKLIEPGPAVAASVPGSTNGSSHPCRMDASPLDISVSGKGVPEVKIRNDVHNTYSPKAEKSSSRKRRAEHRDSGVHLPEKISKMSSFDNSVSPPLTNGITGSPDAMPDQQVVPSPDRSRIEHLDNDKINRIPVNAVKPRPSSPGVAKVPSTSSMIKVAVMQQQARLDEGGGGVGFYQAKSPRGLTTSPRSLKQDTVTKRSSAYAPKGTPIPSPSSRDSTFSLAQPVSSPAQASYADKLPHSSHRSSMHWVSSSEVPSHCPPQDISATLESPSVSPSPSQPQHNAELQRPISEGAMSLSDDTEATTVPNSEHKRRKYRSRDYSVNLDGQKIEDTTKPVRLKERRLTFDPVTGQIKHLVHKEPSQTEEAPTPEPAESRQRTESTVQQPAVPIPIPVLAPTLTPALAPGPNPNPFHQTNWKELSRNEIIQSYLNLQSNVLTSSGVQAHSAHFFMSEYLKREEQEIKDSRKRHVLQKDSSVGDLPGLSREVTDGDLDKIHTQHWPGVNGCYDTEGTWYDWTECISLDPHGDESKLNILPYICLD</sequence>
<accession>A0A5J5D483</accession>
<dbReference type="Pfam" id="PF15693">
    <property type="entry name" value="Med26_C"/>
    <property type="match status" value="1"/>
</dbReference>
<name>A0A5J5D483_9PERO</name>
<feature type="region of interest" description="Disordered" evidence="11">
    <location>
        <begin position="18"/>
        <end position="63"/>
    </location>
</feature>
<gene>
    <name evidence="13" type="ORF">FQN60_016552</name>
</gene>
<dbReference type="Pfam" id="PF08711">
    <property type="entry name" value="Med26"/>
    <property type="match status" value="1"/>
</dbReference>
<evidence type="ECO:0000256" key="9">
    <source>
        <dbReference type="ARBA" id="ARBA00031968"/>
    </source>
</evidence>
<reference evidence="13 14" key="1">
    <citation type="submission" date="2019-08" db="EMBL/GenBank/DDBJ databases">
        <title>A chromosome-level genome assembly, high-density linkage maps, and genome scans reveal the genomic architecture of hybrid incompatibilities underlying speciation via character displacement in darters (Percidae: Etheostominae).</title>
        <authorList>
            <person name="Moran R.L."/>
            <person name="Catchen J.M."/>
            <person name="Fuller R.C."/>
        </authorList>
    </citation>
    <scope>NUCLEOTIDE SEQUENCE [LARGE SCALE GENOMIC DNA]</scope>
    <source>
        <strain evidence="13">EspeVRDwgs_2016</strain>
        <tissue evidence="13">Muscle</tissue>
    </source>
</reference>
<dbReference type="Proteomes" id="UP000327493">
    <property type="component" value="Chromosome 12"/>
</dbReference>
<dbReference type="AlphaFoldDB" id="A0A5J5D483"/>
<organism evidence="13 14">
    <name type="scientific">Etheostoma spectabile</name>
    <name type="common">orangethroat darter</name>
    <dbReference type="NCBI Taxonomy" id="54343"/>
    <lineage>
        <taxon>Eukaryota</taxon>
        <taxon>Metazoa</taxon>
        <taxon>Chordata</taxon>
        <taxon>Craniata</taxon>
        <taxon>Vertebrata</taxon>
        <taxon>Euteleostomi</taxon>
        <taxon>Actinopterygii</taxon>
        <taxon>Neopterygii</taxon>
        <taxon>Teleostei</taxon>
        <taxon>Neoteleostei</taxon>
        <taxon>Acanthomorphata</taxon>
        <taxon>Eupercaria</taxon>
        <taxon>Perciformes</taxon>
        <taxon>Percoidei</taxon>
        <taxon>Percidae</taxon>
        <taxon>Etheostomatinae</taxon>
        <taxon>Etheostoma</taxon>
    </lineage>
</organism>
<feature type="region of interest" description="Disordered" evidence="11">
    <location>
        <begin position="351"/>
        <end position="501"/>
    </location>
</feature>
<keyword evidence="4" id="KW-0805">Transcription regulation</keyword>
<evidence type="ECO:0000256" key="8">
    <source>
        <dbReference type="ARBA" id="ARBA00030125"/>
    </source>
</evidence>
<evidence type="ECO:0000259" key="12">
    <source>
        <dbReference type="PROSITE" id="PS51319"/>
    </source>
</evidence>
<dbReference type="Gene3D" id="1.20.930.10">
    <property type="entry name" value="Conserved domain common to transcription factors TFIIS, elongin A, CRSP70"/>
    <property type="match status" value="1"/>
</dbReference>